<dbReference type="AlphaFoldDB" id="A0A7M1S4K3"/>
<comment type="catalytic activity">
    <reaction evidence="6 7">
        <text>[thioredoxin]-disulfide + L-methionine + H2O = L-methionine (S)-S-oxide + [thioredoxin]-dithiol</text>
        <dbReference type="Rhea" id="RHEA:19993"/>
        <dbReference type="Rhea" id="RHEA-COMP:10698"/>
        <dbReference type="Rhea" id="RHEA-COMP:10700"/>
        <dbReference type="ChEBI" id="CHEBI:15377"/>
        <dbReference type="ChEBI" id="CHEBI:29950"/>
        <dbReference type="ChEBI" id="CHEBI:50058"/>
        <dbReference type="ChEBI" id="CHEBI:57844"/>
        <dbReference type="ChEBI" id="CHEBI:58772"/>
        <dbReference type="EC" id="1.8.4.11"/>
    </reaction>
</comment>
<dbReference type="InterPro" id="IPR002569">
    <property type="entry name" value="Met_Sox_Rdtase_MsrA_dom"/>
</dbReference>
<gene>
    <name evidence="7" type="primary">msrA</name>
    <name evidence="10" type="ORF">IMZ28_00540</name>
</gene>
<evidence type="ECO:0000256" key="2">
    <source>
        <dbReference type="ARBA" id="ARBA00023268"/>
    </source>
</evidence>
<feature type="signal peptide" evidence="8">
    <location>
        <begin position="1"/>
        <end position="17"/>
    </location>
</feature>
<evidence type="ECO:0000313" key="10">
    <source>
        <dbReference type="EMBL" id="QOR62012.1"/>
    </source>
</evidence>
<dbReference type="Gene3D" id="2.170.150.20">
    <property type="entry name" value="Peptide methionine sulfoxide reductase"/>
    <property type="match status" value="1"/>
</dbReference>
<comment type="similarity">
    <text evidence="7">Belongs to the MsrA Met sulfoxide reductase family.</text>
</comment>
<dbReference type="Proteomes" id="UP000595074">
    <property type="component" value="Chromosome"/>
</dbReference>
<reference evidence="10 11" key="1">
    <citation type="submission" date="2020-10" db="EMBL/GenBank/DDBJ databases">
        <title>The genome of sulfurovum sp.</title>
        <authorList>
            <person name="Xie S."/>
            <person name="Shao Z."/>
            <person name="Jiang L."/>
        </authorList>
    </citation>
    <scope>NUCLEOTIDE SEQUENCE [LARGE SCALE GENOMIC DNA]</scope>
    <source>
        <strain evidence="10 11">ST-419</strain>
    </source>
</reference>
<feature type="chain" id="PRO_5029742185" description="Peptide methionine sulfoxide reductase MsrA" evidence="8">
    <location>
        <begin position="18"/>
        <end position="308"/>
    </location>
</feature>
<dbReference type="EMBL" id="CP063164">
    <property type="protein sequence ID" value="QOR62012.1"/>
    <property type="molecule type" value="Genomic_DNA"/>
</dbReference>
<keyword evidence="2" id="KW-0511">Multifunctional enzyme</keyword>
<dbReference type="InterPro" id="IPR036509">
    <property type="entry name" value="Met_Sox_Rdtase_MsrA_sf"/>
</dbReference>
<dbReference type="InterPro" id="IPR002579">
    <property type="entry name" value="Met_Sox_Rdtase_MsrB_dom"/>
</dbReference>
<evidence type="ECO:0000259" key="9">
    <source>
        <dbReference type="PROSITE" id="PS51790"/>
    </source>
</evidence>
<evidence type="ECO:0000256" key="8">
    <source>
        <dbReference type="SAM" id="SignalP"/>
    </source>
</evidence>
<keyword evidence="8" id="KW-0732">Signal</keyword>
<feature type="active site" evidence="7">
    <location>
        <position position="158"/>
    </location>
</feature>
<dbReference type="GO" id="GO:0033743">
    <property type="term" value="F:peptide-methionine (R)-S-oxide reductase activity"/>
    <property type="evidence" value="ECO:0007669"/>
    <property type="project" value="UniProtKB-EC"/>
</dbReference>
<comment type="function">
    <text evidence="3 7">Has an important function as a repair enzyme for proteins that have been inactivated by oxidation. Catalyzes the reversible oxidation-reduction of methionine sulfoxide in proteins to methionine.</text>
</comment>
<accession>A0A7M1S4K3</accession>
<evidence type="ECO:0000256" key="3">
    <source>
        <dbReference type="ARBA" id="ARBA00024679"/>
    </source>
</evidence>
<dbReference type="EC" id="1.8.4.11" evidence="7"/>
<dbReference type="Gene3D" id="3.30.1060.10">
    <property type="entry name" value="Peptide methionine sulphoxide reductase MsrA"/>
    <property type="match status" value="1"/>
</dbReference>
<keyword evidence="1 7" id="KW-0560">Oxidoreductase</keyword>
<comment type="catalytic activity">
    <reaction evidence="4 7">
        <text>L-methionyl-[protein] + [thioredoxin]-disulfide + H2O = L-methionyl-(S)-S-oxide-[protein] + [thioredoxin]-dithiol</text>
        <dbReference type="Rhea" id="RHEA:14217"/>
        <dbReference type="Rhea" id="RHEA-COMP:10698"/>
        <dbReference type="Rhea" id="RHEA-COMP:10700"/>
        <dbReference type="Rhea" id="RHEA-COMP:12313"/>
        <dbReference type="Rhea" id="RHEA-COMP:12315"/>
        <dbReference type="ChEBI" id="CHEBI:15377"/>
        <dbReference type="ChEBI" id="CHEBI:16044"/>
        <dbReference type="ChEBI" id="CHEBI:29950"/>
        <dbReference type="ChEBI" id="CHEBI:44120"/>
        <dbReference type="ChEBI" id="CHEBI:50058"/>
        <dbReference type="EC" id="1.8.4.11"/>
    </reaction>
</comment>
<evidence type="ECO:0000256" key="4">
    <source>
        <dbReference type="ARBA" id="ARBA00047806"/>
    </source>
</evidence>
<dbReference type="NCBIfam" id="TIGR00401">
    <property type="entry name" value="msrA"/>
    <property type="match status" value="1"/>
</dbReference>
<dbReference type="SUPFAM" id="SSF51316">
    <property type="entry name" value="Mss4-like"/>
    <property type="match status" value="1"/>
</dbReference>
<evidence type="ECO:0000256" key="5">
    <source>
        <dbReference type="ARBA" id="ARBA00048488"/>
    </source>
</evidence>
<sequence length="308" mass="34840">MKPLILYCTLLSTLLLADFGPWQSKISTLSTLEKHVIVDKGTEQPFSGKYVNTTKEGVYRCKVCDTPLYRSDDKFNSHCGWPSFDDAIPGAIKELPDADGMRTEIVCAECGAHLGHIFRGEGLTPKNTRHCVNSVSLNLDRQKTIAKGLKKAYFAGGCFWGVEYYLEKLDGVKEVISGFMGGETKNPGYKEVVYMNTGHLETVEVLYDPGKISYEELAKTFFEIHDPTQKDGQGPDIGEQYLSAIFVSTPRERKTVEKLIMLLEKKGYSVTTQIKKKSPFYPAEQYHQDYYERKGSKPYCHGYVKRFD</sequence>
<dbReference type="NCBIfam" id="NF004042">
    <property type="entry name" value="PRK05550.1"/>
    <property type="match status" value="1"/>
</dbReference>
<dbReference type="Pfam" id="PF01641">
    <property type="entry name" value="SelR"/>
    <property type="match status" value="1"/>
</dbReference>
<dbReference type="GO" id="GO:0008113">
    <property type="term" value="F:peptide-methionine (S)-S-oxide reductase activity"/>
    <property type="evidence" value="ECO:0007669"/>
    <property type="project" value="UniProtKB-UniRule"/>
</dbReference>
<dbReference type="PANTHER" id="PTHR43774:SF1">
    <property type="entry name" value="PEPTIDE METHIONINE SULFOXIDE REDUCTASE MSRA 2"/>
    <property type="match status" value="1"/>
</dbReference>
<dbReference type="NCBIfam" id="NF004036">
    <property type="entry name" value="PRK05508.1"/>
    <property type="match status" value="1"/>
</dbReference>
<evidence type="ECO:0000313" key="11">
    <source>
        <dbReference type="Proteomes" id="UP000595074"/>
    </source>
</evidence>
<dbReference type="InterPro" id="IPR011057">
    <property type="entry name" value="Mss4-like_sf"/>
</dbReference>
<dbReference type="KEGG" id="sinu:IMZ28_00540"/>
<dbReference type="PROSITE" id="PS51790">
    <property type="entry name" value="MSRB"/>
    <property type="match status" value="1"/>
</dbReference>
<organism evidence="10 11">
    <name type="scientific">Sulfurovum indicum</name>
    <dbReference type="NCBI Taxonomy" id="2779528"/>
    <lineage>
        <taxon>Bacteria</taxon>
        <taxon>Pseudomonadati</taxon>
        <taxon>Campylobacterota</taxon>
        <taxon>Epsilonproteobacteria</taxon>
        <taxon>Campylobacterales</taxon>
        <taxon>Sulfurovaceae</taxon>
        <taxon>Sulfurovum</taxon>
    </lineage>
</organism>
<dbReference type="Pfam" id="PF01625">
    <property type="entry name" value="PMSR"/>
    <property type="match status" value="1"/>
</dbReference>
<keyword evidence="11" id="KW-1185">Reference proteome</keyword>
<evidence type="ECO:0000256" key="6">
    <source>
        <dbReference type="ARBA" id="ARBA00048782"/>
    </source>
</evidence>
<protein>
    <recommendedName>
        <fullName evidence="7">Peptide methionine sulfoxide reductase MsrA</fullName>
        <shortName evidence="7">Protein-methionine-S-oxide reductase</shortName>
        <ecNumber evidence="7">1.8.4.11</ecNumber>
    </recommendedName>
    <alternativeName>
        <fullName evidence="7">Peptide-methionine (S)-S-oxide reductase</fullName>
        <shortName evidence="7">Peptide Met(O) reductase</shortName>
    </alternativeName>
</protein>
<name>A0A7M1S4K3_9BACT</name>
<feature type="domain" description="MsrB" evidence="9">
    <location>
        <begin position="22"/>
        <end position="142"/>
    </location>
</feature>
<dbReference type="HAMAP" id="MF_01401">
    <property type="entry name" value="MsrA"/>
    <property type="match status" value="1"/>
</dbReference>
<comment type="catalytic activity">
    <reaction evidence="5">
        <text>L-methionyl-[protein] + [thioredoxin]-disulfide + H2O = L-methionyl-(R)-S-oxide-[protein] + [thioredoxin]-dithiol</text>
        <dbReference type="Rhea" id="RHEA:24164"/>
        <dbReference type="Rhea" id="RHEA-COMP:10698"/>
        <dbReference type="Rhea" id="RHEA-COMP:10700"/>
        <dbReference type="Rhea" id="RHEA-COMP:12313"/>
        <dbReference type="Rhea" id="RHEA-COMP:12314"/>
        <dbReference type="ChEBI" id="CHEBI:15377"/>
        <dbReference type="ChEBI" id="CHEBI:16044"/>
        <dbReference type="ChEBI" id="CHEBI:29950"/>
        <dbReference type="ChEBI" id="CHEBI:45764"/>
        <dbReference type="ChEBI" id="CHEBI:50058"/>
        <dbReference type="EC" id="1.8.4.12"/>
    </reaction>
</comment>
<dbReference type="PANTHER" id="PTHR43774">
    <property type="entry name" value="PEPTIDE METHIONINE SULFOXIDE REDUCTASE"/>
    <property type="match status" value="1"/>
</dbReference>
<proteinExistence type="inferred from homology"/>
<dbReference type="RefSeq" id="WP_197548717.1">
    <property type="nucleotide sequence ID" value="NZ_CP063164.1"/>
</dbReference>
<evidence type="ECO:0000256" key="1">
    <source>
        <dbReference type="ARBA" id="ARBA00023002"/>
    </source>
</evidence>
<evidence type="ECO:0000256" key="7">
    <source>
        <dbReference type="HAMAP-Rule" id="MF_01401"/>
    </source>
</evidence>
<dbReference type="SUPFAM" id="SSF55068">
    <property type="entry name" value="Peptide methionine sulfoxide reductase"/>
    <property type="match status" value="1"/>
</dbReference>